<dbReference type="InterPro" id="IPR027417">
    <property type="entry name" value="P-loop_NTPase"/>
</dbReference>
<dbReference type="InterPro" id="IPR002789">
    <property type="entry name" value="HerA_central"/>
</dbReference>
<protein>
    <submittedName>
        <fullName evidence="3">DNA transfer in the process of conjugation and F pilus assembly protein</fullName>
    </submittedName>
</protein>
<evidence type="ECO:0000313" key="4">
    <source>
        <dbReference type="Proteomes" id="UP000052237"/>
    </source>
</evidence>
<organism evidence="3 4">
    <name type="scientific">Campylobacter hyointestinalis subsp. hyointestinalis</name>
    <dbReference type="NCBI Taxonomy" id="91352"/>
    <lineage>
        <taxon>Bacteria</taxon>
        <taxon>Pseudomonadati</taxon>
        <taxon>Campylobacterota</taxon>
        <taxon>Epsilonproteobacteria</taxon>
        <taxon>Campylobacterales</taxon>
        <taxon>Campylobacteraceae</taxon>
        <taxon>Campylobacter</taxon>
    </lineage>
</organism>
<dbReference type="PANTHER" id="PTHR30121:SF6">
    <property type="entry name" value="SLR6007 PROTEIN"/>
    <property type="match status" value="1"/>
</dbReference>
<feature type="domain" description="TraD/TraG TraM recognition site" evidence="2">
    <location>
        <begin position="379"/>
        <end position="473"/>
    </location>
</feature>
<name>A0A0S4SVW3_CAMHY</name>
<comment type="caution">
    <text evidence="3">The sequence shown here is derived from an EMBL/GenBank/DDBJ whole genome shotgun (WGS) entry which is preliminary data.</text>
</comment>
<dbReference type="Gene3D" id="3.40.50.300">
    <property type="entry name" value="P-loop containing nucleotide triphosphate hydrolases"/>
    <property type="match status" value="2"/>
</dbReference>
<dbReference type="InterPro" id="IPR032689">
    <property type="entry name" value="TraG-D_C"/>
</dbReference>
<gene>
    <name evidence="3" type="ORF">ERS686654_02045</name>
</gene>
<dbReference type="CDD" id="cd01127">
    <property type="entry name" value="TrwB_TraG_TraD_VirD4"/>
    <property type="match status" value="2"/>
</dbReference>
<proteinExistence type="predicted"/>
<evidence type="ECO:0000259" key="1">
    <source>
        <dbReference type="Pfam" id="PF01935"/>
    </source>
</evidence>
<keyword evidence="4" id="KW-1185">Reference proteome</keyword>
<dbReference type="AlphaFoldDB" id="A0A0S4SVW3"/>
<dbReference type="Proteomes" id="UP000052237">
    <property type="component" value="Unassembled WGS sequence"/>
</dbReference>
<sequence>MANKILELKNLEFKEGDLNHINDEVSSKKKILYSYKEIFNKISHRIEDMEEKWKNRKTIDNYIRYKVAKRYTKKMQEEQEAIKKCPYTKIGIGWALDDKKKEKLVDINIDNQNRKNHIFLFGSTGVGKTRAAELMVQQDIMAGRNVVFIDPKSDLDMYNTMFYYSLKANRERDFMLLSPIQVEDSIEVNPTSHYYLWEEIVEHVMASVPADDAFFYNIAKETTISIVQAIVLGRRASNKLDYMINFDEIANYATYEGLKNLRQSVENIRDLNLEDDKKRTLRLLDQVLSSPLEYFSKVSTTLRTSLNIMTNGNIGKILGNAENNELVDRLESGQGVILLVQLGTMLARDTANVVGKEVISMIQSVVGRYYISGKTFPQPLCLYIDELSNVVYRGIQDLYNKGRGAGVWIMGMTQSVADMIAVIGEDGAKQLLDNTNTKIIMRVQDQSSAELFAKPGGIRTKYSTIMTSEGGITGREIDEEAILPEDVLRLGKRELYYFGFEGQFFGKTRKISPTPCEIEMTNILQNHQTHRKKNVNPIGNIDIGRIISDKNTPVDEKNKIIYTDHAKEDIYELQIKKEGTNV</sequence>
<accession>A0A0S4SVW3</accession>
<dbReference type="Pfam" id="PF01935">
    <property type="entry name" value="DUF87"/>
    <property type="match status" value="1"/>
</dbReference>
<dbReference type="Pfam" id="PF12696">
    <property type="entry name" value="TraG-D_C"/>
    <property type="match status" value="1"/>
</dbReference>
<dbReference type="InterPro" id="IPR051162">
    <property type="entry name" value="T4SS_component"/>
</dbReference>
<reference evidence="3 4" key="1">
    <citation type="submission" date="2015-11" db="EMBL/GenBank/DDBJ databases">
        <authorList>
            <consortium name="Pathogen Informatics"/>
        </authorList>
    </citation>
    <scope>NUCLEOTIDE SEQUENCE [LARGE SCALE GENOMIC DNA]</scope>
    <source>
        <strain evidence="3 4">006A-0059</strain>
    </source>
</reference>
<dbReference type="RefSeq" id="WP_230937508.1">
    <property type="nucleotide sequence ID" value="NZ_FAVB01000007.1"/>
</dbReference>
<evidence type="ECO:0000259" key="2">
    <source>
        <dbReference type="Pfam" id="PF12696"/>
    </source>
</evidence>
<dbReference type="EMBL" id="FAVB01000007">
    <property type="protein sequence ID" value="CUU89930.1"/>
    <property type="molecule type" value="Genomic_DNA"/>
</dbReference>
<dbReference type="SUPFAM" id="SSF52540">
    <property type="entry name" value="P-loop containing nucleoside triphosphate hydrolases"/>
    <property type="match status" value="2"/>
</dbReference>
<evidence type="ECO:0000313" key="3">
    <source>
        <dbReference type="EMBL" id="CUU89930.1"/>
    </source>
</evidence>
<dbReference type="PANTHER" id="PTHR30121">
    <property type="entry name" value="UNCHARACTERIZED PROTEIN YJGR-RELATED"/>
    <property type="match status" value="1"/>
</dbReference>
<feature type="domain" description="Helicase HerA central" evidence="1">
    <location>
        <begin position="92"/>
        <end position="204"/>
    </location>
</feature>